<keyword evidence="1" id="KW-0812">Transmembrane</keyword>
<dbReference type="Proteomes" id="UP000639396">
    <property type="component" value="Unassembled WGS sequence"/>
</dbReference>
<feature type="transmembrane region" description="Helical" evidence="1">
    <location>
        <begin position="117"/>
        <end position="136"/>
    </location>
</feature>
<dbReference type="RefSeq" id="WP_190929941.1">
    <property type="nucleotide sequence ID" value="NZ_JACXJA010000028.1"/>
</dbReference>
<comment type="caution">
    <text evidence="2">The sequence shown here is derived from an EMBL/GenBank/DDBJ whole genome shotgun (WGS) entry which is preliminary data.</text>
</comment>
<gene>
    <name evidence="2" type="ORF">IDH45_20245</name>
</gene>
<sequence>MNEMVKNASIETILSQGLVKPQTARERMGEMVRSIGLRFIFWDTGYSLFFAALSLAGVLVLFSLAPDAYRSSAAVAIAPLLFLFAILFAETSERISGLYELKQTCCYTIRQITALRVTCYSVLGSAFTAVVAAVSADNGYEFLSLFPLCLSALFVCAVLALSVMHIVRGKWVHAAFSAAWLFVNIALPFSLGEKWEAILREMPIAFSTVLAVFGAVALACQISKMLREVKKRAVA</sequence>
<evidence type="ECO:0000256" key="1">
    <source>
        <dbReference type="SAM" id="Phobius"/>
    </source>
</evidence>
<keyword evidence="1" id="KW-0472">Membrane</keyword>
<feature type="transmembrane region" description="Helical" evidence="1">
    <location>
        <begin position="203"/>
        <end position="222"/>
    </location>
</feature>
<name>A0A927H2B5_9BACL</name>
<protein>
    <submittedName>
        <fullName evidence="2">Uncharacterized protein</fullName>
    </submittedName>
</protein>
<feature type="transmembrane region" description="Helical" evidence="1">
    <location>
        <begin position="35"/>
        <end position="62"/>
    </location>
</feature>
<keyword evidence="3" id="KW-1185">Reference proteome</keyword>
<accession>A0A927H2B5</accession>
<feature type="transmembrane region" description="Helical" evidence="1">
    <location>
        <begin position="142"/>
        <end position="164"/>
    </location>
</feature>
<evidence type="ECO:0000313" key="2">
    <source>
        <dbReference type="EMBL" id="MBD2864319.1"/>
    </source>
</evidence>
<dbReference type="AlphaFoldDB" id="A0A927H2B5"/>
<organism evidence="2 3">
    <name type="scientific">Paenibacillus oceani</name>
    <dbReference type="NCBI Taxonomy" id="2772510"/>
    <lineage>
        <taxon>Bacteria</taxon>
        <taxon>Bacillati</taxon>
        <taxon>Bacillota</taxon>
        <taxon>Bacilli</taxon>
        <taxon>Bacillales</taxon>
        <taxon>Paenibacillaceae</taxon>
        <taxon>Paenibacillus</taxon>
    </lineage>
</organism>
<feature type="transmembrane region" description="Helical" evidence="1">
    <location>
        <begin position="171"/>
        <end position="191"/>
    </location>
</feature>
<keyword evidence="1" id="KW-1133">Transmembrane helix</keyword>
<feature type="transmembrane region" description="Helical" evidence="1">
    <location>
        <begin position="68"/>
        <end position="89"/>
    </location>
</feature>
<dbReference type="EMBL" id="JACXJA010000028">
    <property type="protein sequence ID" value="MBD2864319.1"/>
    <property type="molecule type" value="Genomic_DNA"/>
</dbReference>
<evidence type="ECO:0000313" key="3">
    <source>
        <dbReference type="Proteomes" id="UP000639396"/>
    </source>
</evidence>
<proteinExistence type="predicted"/>
<reference evidence="2" key="1">
    <citation type="submission" date="2020-09" db="EMBL/GenBank/DDBJ databases">
        <title>A novel bacterium of genus Paenibacillus, isolated from South China Sea.</title>
        <authorList>
            <person name="Huang H."/>
            <person name="Mo K."/>
            <person name="Hu Y."/>
        </authorList>
    </citation>
    <scope>NUCLEOTIDE SEQUENCE</scope>
    <source>
        <strain evidence="2">IB182363</strain>
    </source>
</reference>